<feature type="compositionally biased region" description="Low complexity" evidence="1">
    <location>
        <begin position="647"/>
        <end position="657"/>
    </location>
</feature>
<feature type="compositionally biased region" description="Low complexity" evidence="1">
    <location>
        <begin position="146"/>
        <end position="175"/>
    </location>
</feature>
<feature type="compositionally biased region" description="Basic and acidic residues" evidence="1">
    <location>
        <begin position="749"/>
        <end position="766"/>
    </location>
</feature>
<feature type="region of interest" description="Disordered" evidence="1">
    <location>
        <begin position="1"/>
        <end position="95"/>
    </location>
</feature>
<feature type="region of interest" description="Disordered" evidence="1">
    <location>
        <begin position="900"/>
        <end position="1026"/>
    </location>
</feature>
<sequence>MSTSTSTSKSTSDILRRQNALRMLDTILSPPPPQQPLPSNPPLLSLSRRQKQPSPPSSQDTLAAFIPHMTERGYQPDTDDIGSNDDINSDSHDDLFSASGLSALMVEQDLQRQQAAKKLQSHQLKQRQLLIQQHQRIFQDSQQMHSSSTSDRSLPSTTSSSHMPGNDYNSNNNNNRADEEEQDDDEEDDEDDDEDDESTQATPRRLVNTPKREQQQHQYDSNLAQYQESDDDNAANTPAPLNSDKKPKARGRPKGATAVDTTPSKTASSNSRNLDKPKRQYKKTILRQQAALLAAQIKDENDARNTEATRRVLAQTCVIKHLRTLKHRLDFAQYKIDKGLQEQPLHMVVELFEDSLEDDYYSDDECTDNHTGDHLPSNPNPSKALLSTPKPQRGPARQSPMVGRTKLSVPVAFVQRSTKTGDVINNAGSWGALGAANSVETDSESESDQGFPDTPTKPRGRFAIPRSSTDLSARTPPPSSRSLTGNIAPSQRLPTNSTPTPITQSALAPQVESGSSCSDQSDHEGTDESDSALERPDTTLSAQTNSMLISLETLKKQQEQQMEEFQRLQQKQLQALMEEQQRALSNAQSQWSLQRKSSSPNPTSATGPKTTVVPNRRKAFTPKSKENHNPFQEVTFDKEHQPRQVQATPTPKASTAKPPLPQGVQQRKTLQKPTRPMTPDRGPTASPHLAPAIPAKTVARMTQESFLTPQRRPTKSPSPALQRQRTVELASDTESFHRAKSTSPFTLRQLEERERQKERIRENQLREQELMRKQRELEHQQRQQSRRKQLLLQLQYQHLQEQGRFQSSEDGSQKSRPQPAKPMEQPRNTADGPSRLLFPPANSVVTPKKKKPLNPVQKAPSTENILASVRSQQGIRSSIVAASSALASAKTVLLGNKRVLPTTEDKENSASSPLSPAARDQSIGGSQSLVMSRQIQEKTYKRQRPANASSPSPLPLPRPSPTGSAQWTSSPQTKARTPLQPISTPIRIPPKEGPIDSVSSVTTTKPSPSSLQTPASIGTPGGAISQSQTSKEFLNCFDQWMSDLGSEDVQGLTLSDTPSTLPESVSDNVVSPFIMDQNQHQGSSFGDVFSTGGFLAQDDGTGTEPDESEIDQLLYSDFGDDYAMYGGAGGGRQGSIETPVMENGGAVDLTADFMKADFYDWFPDSFREQASSSTDPVCVATPSTPSEQRLSLLSTDPILSSSPAELSQGLELDLDFDTTVSLSWSQQQQLLQQQQYLQERSPLRGRSTLSRAGTPQLDSSGSLLSSAFSEILPPVVDVVAPPTQASHYVPMGLGRGQVTTTATTTAEEEDSGLLGKDHLLAAQQPVDLAFFLQ</sequence>
<feature type="compositionally biased region" description="Pro residues" evidence="1">
    <location>
        <begin position="29"/>
        <end position="41"/>
    </location>
</feature>
<feature type="compositionally biased region" description="Basic and acidic residues" evidence="1">
    <location>
        <begin position="520"/>
        <end position="537"/>
    </location>
</feature>
<feature type="compositionally biased region" description="Polar residues" evidence="1">
    <location>
        <begin position="715"/>
        <end position="724"/>
    </location>
</feature>
<dbReference type="Proteomes" id="UP000823405">
    <property type="component" value="Unassembled WGS sequence"/>
</dbReference>
<gene>
    <name evidence="2" type="ORF">BGZ97_013119</name>
</gene>
<feature type="compositionally biased region" description="Polar residues" evidence="1">
    <location>
        <begin position="582"/>
        <end position="613"/>
    </location>
</feature>
<evidence type="ECO:0000313" key="2">
    <source>
        <dbReference type="EMBL" id="KAG0309269.1"/>
    </source>
</evidence>
<organism evidence="2 3">
    <name type="scientific">Linnemannia gamsii</name>
    <dbReference type="NCBI Taxonomy" id="64522"/>
    <lineage>
        <taxon>Eukaryota</taxon>
        <taxon>Fungi</taxon>
        <taxon>Fungi incertae sedis</taxon>
        <taxon>Mucoromycota</taxon>
        <taxon>Mortierellomycotina</taxon>
        <taxon>Mortierellomycetes</taxon>
        <taxon>Mortierellales</taxon>
        <taxon>Mortierellaceae</taxon>
        <taxon>Linnemannia</taxon>
    </lineage>
</organism>
<feature type="region of interest" description="Disordered" evidence="1">
    <location>
        <begin position="360"/>
        <end position="404"/>
    </location>
</feature>
<feature type="region of interest" description="Disordered" evidence="1">
    <location>
        <begin position="801"/>
        <end position="860"/>
    </location>
</feature>
<feature type="compositionally biased region" description="Polar residues" evidence="1">
    <location>
        <begin position="805"/>
        <end position="816"/>
    </location>
</feature>
<dbReference type="EMBL" id="JAAAIN010000943">
    <property type="protein sequence ID" value="KAG0309269.1"/>
    <property type="molecule type" value="Genomic_DNA"/>
</dbReference>
<accession>A0A9P6R3W0</accession>
<feature type="compositionally biased region" description="Low complexity" evidence="1">
    <location>
        <begin position="1"/>
        <end position="12"/>
    </location>
</feature>
<proteinExistence type="predicted"/>
<name>A0A9P6R3W0_9FUNG</name>
<feature type="region of interest" description="Disordered" evidence="1">
    <location>
        <begin position="135"/>
        <end position="280"/>
    </location>
</feature>
<protein>
    <submittedName>
        <fullName evidence="2">Uncharacterized protein</fullName>
    </submittedName>
</protein>
<feature type="compositionally biased region" description="Polar residues" evidence="1">
    <location>
        <begin position="962"/>
        <end position="983"/>
    </location>
</feature>
<evidence type="ECO:0000256" key="1">
    <source>
        <dbReference type="SAM" id="MobiDB-lite"/>
    </source>
</evidence>
<keyword evidence="3" id="KW-1185">Reference proteome</keyword>
<feature type="region of interest" description="Disordered" evidence="1">
    <location>
        <begin position="579"/>
        <end position="692"/>
    </location>
</feature>
<comment type="caution">
    <text evidence="2">The sequence shown here is derived from an EMBL/GenBank/DDBJ whole genome shotgun (WGS) entry which is preliminary data.</text>
</comment>
<feature type="region of interest" description="Disordered" evidence="1">
    <location>
        <begin position="705"/>
        <end position="766"/>
    </location>
</feature>
<feature type="compositionally biased region" description="Polar residues" evidence="1">
    <location>
        <begin position="923"/>
        <end position="934"/>
    </location>
</feature>
<reference evidence="2" key="1">
    <citation type="journal article" date="2020" name="Fungal Divers.">
        <title>Resolving the Mortierellaceae phylogeny through synthesis of multi-gene phylogenetics and phylogenomics.</title>
        <authorList>
            <person name="Vandepol N."/>
            <person name="Liber J."/>
            <person name="Desiro A."/>
            <person name="Na H."/>
            <person name="Kennedy M."/>
            <person name="Barry K."/>
            <person name="Grigoriev I.V."/>
            <person name="Miller A.N."/>
            <person name="O'Donnell K."/>
            <person name="Stajich J.E."/>
            <person name="Bonito G."/>
        </authorList>
    </citation>
    <scope>NUCLEOTIDE SEQUENCE</scope>
    <source>
        <strain evidence="2">NVP60</strain>
    </source>
</reference>
<evidence type="ECO:0000313" key="3">
    <source>
        <dbReference type="Proteomes" id="UP000823405"/>
    </source>
</evidence>
<feature type="compositionally biased region" description="Polar residues" evidence="1">
    <location>
        <begin position="216"/>
        <end position="227"/>
    </location>
</feature>
<feature type="compositionally biased region" description="Polar residues" evidence="1">
    <location>
        <begin position="259"/>
        <end position="272"/>
    </location>
</feature>
<feature type="compositionally biased region" description="Low complexity" evidence="1">
    <location>
        <begin position="997"/>
        <end position="1010"/>
    </location>
</feature>
<feature type="compositionally biased region" description="Acidic residues" evidence="1">
    <location>
        <begin position="178"/>
        <end position="198"/>
    </location>
</feature>
<dbReference type="OrthoDB" id="2449941at2759"/>
<feature type="region of interest" description="Disordered" evidence="1">
    <location>
        <begin position="437"/>
        <end position="545"/>
    </location>
</feature>
<feature type="compositionally biased region" description="Polar residues" evidence="1">
    <location>
        <begin position="480"/>
        <end position="519"/>
    </location>
</feature>
<feature type="compositionally biased region" description="Polar residues" evidence="1">
    <location>
        <begin position="663"/>
        <end position="672"/>
    </location>
</feature>